<dbReference type="InterPro" id="IPR011006">
    <property type="entry name" value="CheY-like_superfamily"/>
</dbReference>
<dbReference type="GO" id="GO:0005737">
    <property type="term" value="C:cytoplasm"/>
    <property type="evidence" value="ECO:0007669"/>
    <property type="project" value="UniProtKB-SubCell"/>
</dbReference>
<evidence type="ECO:0000256" key="6">
    <source>
        <dbReference type="ARBA" id="ARBA00023125"/>
    </source>
</evidence>
<dbReference type="PROSITE" id="PS00041">
    <property type="entry name" value="HTH_ARAC_FAMILY_1"/>
    <property type="match status" value="1"/>
</dbReference>
<dbReference type="InterPro" id="IPR018060">
    <property type="entry name" value="HTH_AraC"/>
</dbReference>
<evidence type="ECO:0000256" key="4">
    <source>
        <dbReference type="ARBA" id="ARBA00023012"/>
    </source>
</evidence>
<dbReference type="Gene3D" id="3.40.50.2300">
    <property type="match status" value="1"/>
</dbReference>
<comment type="caution">
    <text evidence="11">The sequence shown here is derived from an EMBL/GenBank/DDBJ whole genome shotgun (WGS) entry which is preliminary data.</text>
</comment>
<evidence type="ECO:0000256" key="7">
    <source>
        <dbReference type="ARBA" id="ARBA00023163"/>
    </source>
</evidence>
<dbReference type="SMART" id="SM00448">
    <property type="entry name" value="REC"/>
    <property type="match status" value="1"/>
</dbReference>
<dbReference type="InterPro" id="IPR009057">
    <property type="entry name" value="Homeodomain-like_sf"/>
</dbReference>
<feature type="modified residue" description="4-aspartylphosphate" evidence="8">
    <location>
        <position position="84"/>
    </location>
</feature>
<dbReference type="InterPro" id="IPR001789">
    <property type="entry name" value="Sig_transdc_resp-reg_receiver"/>
</dbReference>
<dbReference type="InterPro" id="IPR051552">
    <property type="entry name" value="HptR"/>
</dbReference>
<keyword evidence="3 8" id="KW-0597">Phosphoprotein</keyword>
<keyword evidence="12" id="KW-1185">Reference proteome</keyword>
<feature type="domain" description="Response regulatory" evidence="10">
    <location>
        <begin position="32"/>
        <end position="149"/>
    </location>
</feature>
<keyword evidence="5" id="KW-0805">Transcription regulation</keyword>
<dbReference type="CDD" id="cd17536">
    <property type="entry name" value="REC_YesN-like"/>
    <property type="match status" value="1"/>
</dbReference>
<dbReference type="InterPro" id="IPR020449">
    <property type="entry name" value="Tscrpt_reg_AraC-type_HTH"/>
</dbReference>
<evidence type="ECO:0000259" key="9">
    <source>
        <dbReference type="PROSITE" id="PS01124"/>
    </source>
</evidence>
<gene>
    <name evidence="11" type="ORF">FRY98_18315</name>
</gene>
<feature type="domain" description="HTH araC/xylS-type" evidence="9">
    <location>
        <begin position="444"/>
        <end position="541"/>
    </location>
</feature>
<dbReference type="Gene3D" id="1.10.10.60">
    <property type="entry name" value="Homeodomain-like"/>
    <property type="match status" value="2"/>
</dbReference>
<comment type="subcellular location">
    <subcellularLocation>
        <location evidence="1">Cytoplasm</location>
    </subcellularLocation>
</comment>
<evidence type="ECO:0000313" key="11">
    <source>
        <dbReference type="EMBL" id="TYA11153.1"/>
    </source>
</evidence>
<keyword evidence="4" id="KW-0902">Two-component regulatory system</keyword>
<evidence type="ECO:0000313" key="12">
    <source>
        <dbReference type="Proteomes" id="UP000325218"/>
    </source>
</evidence>
<proteinExistence type="predicted"/>
<dbReference type="SMART" id="SM00342">
    <property type="entry name" value="HTH_ARAC"/>
    <property type="match status" value="1"/>
</dbReference>
<accession>A0A5D0CM94</accession>
<dbReference type="Pfam" id="PF12833">
    <property type="entry name" value="HTH_18"/>
    <property type="match status" value="1"/>
</dbReference>
<dbReference type="PROSITE" id="PS50110">
    <property type="entry name" value="RESPONSE_REGULATORY"/>
    <property type="match status" value="1"/>
</dbReference>
<dbReference type="PANTHER" id="PTHR42713">
    <property type="entry name" value="HISTIDINE KINASE-RELATED"/>
    <property type="match status" value="1"/>
</dbReference>
<reference evidence="11 12" key="1">
    <citation type="submission" date="2019-08" db="EMBL/GenBank/DDBJ databases">
        <title>Genome sequencing of Paenibacillus faecis DSM 23593(T).</title>
        <authorList>
            <person name="Kook J.-K."/>
            <person name="Park S.-N."/>
            <person name="Lim Y.K."/>
        </authorList>
    </citation>
    <scope>NUCLEOTIDE SEQUENCE [LARGE SCALE GENOMIC DNA]</scope>
    <source>
        <strain evidence="11 12">DSM 23593</strain>
    </source>
</reference>
<dbReference type="Pfam" id="PF17853">
    <property type="entry name" value="GGDEF_2"/>
    <property type="match status" value="1"/>
</dbReference>
<evidence type="ECO:0000256" key="5">
    <source>
        <dbReference type="ARBA" id="ARBA00023015"/>
    </source>
</evidence>
<dbReference type="GO" id="GO:0003700">
    <property type="term" value="F:DNA-binding transcription factor activity"/>
    <property type="evidence" value="ECO:0007669"/>
    <property type="project" value="InterPro"/>
</dbReference>
<dbReference type="EMBL" id="VSDO01000004">
    <property type="protein sequence ID" value="TYA11153.1"/>
    <property type="molecule type" value="Genomic_DNA"/>
</dbReference>
<dbReference type="PANTHER" id="PTHR42713:SF3">
    <property type="entry name" value="TRANSCRIPTIONAL REGULATORY PROTEIN HPTR"/>
    <property type="match status" value="1"/>
</dbReference>
<keyword evidence="6" id="KW-0238">DNA-binding</keyword>
<dbReference type="InterPro" id="IPR018062">
    <property type="entry name" value="HTH_AraC-typ_CS"/>
</dbReference>
<sequence>MAKVRDFPWKVKRAREPESHFAYLRRGDRMFSVMIVDDEPKQRLGLQTLIPWKELGYEVTDTAASGKEALRSLELKVPDLIVVDIRMPGMDGLQLLQEIRQRGWDVHAVILSGYADFEYARRALQYGVEGYLLKPVNKEEMASLLKKLHARLAAAQLDKQVQLKTYTREWLVYSLLSGTLAAEDGDLGILSGSLNLDWPKYQVVLLGFPGIRSEEDDRIGRFRERLNKAYASDGRSVVLTYAAYIVLLLGSLPAGDFERARFYRETHLLAEELRGEMTAAAGEPVYALRDLPESFQSARALLDRSFFYDRGRLLTPEAPISYASVDTGGDLPDREELAFRLSFSVDVGQAEAIQSLLDETAARMVGGGAGEAEIREHFFYLANEVARKVPPRLWAEAGEAGGPTPFLSGIGGQRTIRELVGYVAGMLEKLAHCADYTSRDNEIRRMLDYIDRHYNENLKLETLSEVFNYSSSYLGQLFKSETGEYFNSYLDRVRIEKAKQLLAQGMKVYEVAEKVGYANVNYFHHKFKKLVGQSPSSYQKNRHF</sequence>
<dbReference type="PRINTS" id="PR00032">
    <property type="entry name" value="HTHARAC"/>
</dbReference>
<evidence type="ECO:0000256" key="3">
    <source>
        <dbReference type="ARBA" id="ARBA00022553"/>
    </source>
</evidence>
<dbReference type="Proteomes" id="UP000325218">
    <property type="component" value="Unassembled WGS sequence"/>
</dbReference>
<organism evidence="11 12">
    <name type="scientific">Paenibacillus faecis</name>
    <dbReference type="NCBI Taxonomy" id="862114"/>
    <lineage>
        <taxon>Bacteria</taxon>
        <taxon>Bacillati</taxon>
        <taxon>Bacillota</taxon>
        <taxon>Bacilli</taxon>
        <taxon>Bacillales</taxon>
        <taxon>Paenibacillaceae</taxon>
        <taxon>Paenibacillus</taxon>
    </lineage>
</organism>
<dbReference type="InterPro" id="IPR041522">
    <property type="entry name" value="CdaR_GGDEF"/>
</dbReference>
<dbReference type="GO" id="GO:0000160">
    <property type="term" value="P:phosphorelay signal transduction system"/>
    <property type="evidence" value="ECO:0007669"/>
    <property type="project" value="UniProtKB-KW"/>
</dbReference>
<dbReference type="OrthoDB" id="342399at2"/>
<name>A0A5D0CM94_9BACL</name>
<keyword evidence="7" id="KW-0804">Transcription</keyword>
<evidence type="ECO:0000259" key="10">
    <source>
        <dbReference type="PROSITE" id="PS50110"/>
    </source>
</evidence>
<dbReference type="Pfam" id="PF00072">
    <property type="entry name" value="Response_reg"/>
    <property type="match status" value="1"/>
</dbReference>
<protein>
    <submittedName>
        <fullName evidence="11">Response regulator transcription factor</fullName>
    </submittedName>
</protein>
<dbReference type="GO" id="GO:0043565">
    <property type="term" value="F:sequence-specific DNA binding"/>
    <property type="evidence" value="ECO:0007669"/>
    <property type="project" value="InterPro"/>
</dbReference>
<dbReference type="PROSITE" id="PS01124">
    <property type="entry name" value="HTH_ARAC_FAMILY_2"/>
    <property type="match status" value="1"/>
</dbReference>
<dbReference type="SUPFAM" id="SSF52172">
    <property type="entry name" value="CheY-like"/>
    <property type="match status" value="1"/>
</dbReference>
<keyword evidence="2" id="KW-0963">Cytoplasm</keyword>
<dbReference type="SUPFAM" id="SSF46689">
    <property type="entry name" value="Homeodomain-like"/>
    <property type="match status" value="2"/>
</dbReference>
<dbReference type="AlphaFoldDB" id="A0A5D0CM94"/>
<evidence type="ECO:0000256" key="1">
    <source>
        <dbReference type="ARBA" id="ARBA00004496"/>
    </source>
</evidence>
<evidence type="ECO:0000256" key="2">
    <source>
        <dbReference type="ARBA" id="ARBA00022490"/>
    </source>
</evidence>
<evidence type="ECO:0000256" key="8">
    <source>
        <dbReference type="PROSITE-ProRule" id="PRU00169"/>
    </source>
</evidence>